<evidence type="ECO:0000313" key="2">
    <source>
        <dbReference type="EMBL" id="QJH94061.1"/>
    </source>
</evidence>
<dbReference type="AlphaFoldDB" id="A0A6H1ZEZ3"/>
<sequence>MPVRIKKVETTIDNCFDCPHLNAIGVMDNDIDVCGLTKRVIINFIIPKSCPLKNANGNIA</sequence>
<dbReference type="EMBL" id="MT144595">
    <property type="protein sequence ID" value="QJH94061.1"/>
    <property type="molecule type" value="Genomic_DNA"/>
</dbReference>
<reference evidence="1" key="1">
    <citation type="submission" date="2020-03" db="EMBL/GenBank/DDBJ databases">
        <title>The deep terrestrial virosphere.</title>
        <authorList>
            <person name="Holmfeldt K."/>
            <person name="Nilsson E."/>
            <person name="Simone D."/>
            <person name="Lopez-Fernandez M."/>
            <person name="Wu X."/>
            <person name="de Brujin I."/>
            <person name="Lundin D."/>
            <person name="Andersson A."/>
            <person name="Bertilsson S."/>
            <person name="Dopson M."/>
        </authorList>
    </citation>
    <scope>NUCLEOTIDE SEQUENCE</scope>
    <source>
        <strain evidence="1">TM448A00289</strain>
        <strain evidence="2">TM448B00173</strain>
    </source>
</reference>
<dbReference type="EMBL" id="MT144000">
    <property type="protein sequence ID" value="QJA45947.1"/>
    <property type="molecule type" value="Genomic_DNA"/>
</dbReference>
<name>A0A6H1ZEZ3_9ZZZZ</name>
<organism evidence="1">
    <name type="scientific">viral metagenome</name>
    <dbReference type="NCBI Taxonomy" id="1070528"/>
    <lineage>
        <taxon>unclassified sequences</taxon>
        <taxon>metagenomes</taxon>
        <taxon>organismal metagenomes</taxon>
    </lineage>
</organism>
<accession>A0A6H1ZEZ3</accession>
<evidence type="ECO:0000313" key="1">
    <source>
        <dbReference type="EMBL" id="QJA45947.1"/>
    </source>
</evidence>
<gene>
    <name evidence="1" type="ORF">TM448A00289_0014</name>
    <name evidence="2" type="ORF">TM448B00173_0031</name>
</gene>
<protein>
    <submittedName>
        <fullName evidence="1">Uncharacterized protein</fullName>
    </submittedName>
</protein>
<proteinExistence type="predicted"/>